<dbReference type="EMBL" id="AEJC01000516">
    <property type="protein sequence ID" value="EKX62467.1"/>
    <property type="molecule type" value="Genomic_DNA"/>
</dbReference>
<evidence type="ECO:0000313" key="1">
    <source>
        <dbReference type="EMBL" id="EKX62467.1"/>
    </source>
</evidence>
<organism evidence="1 2">
    <name type="scientific">Streptomyces ipomoeae 91-03</name>
    <dbReference type="NCBI Taxonomy" id="698759"/>
    <lineage>
        <taxon>Bacteria</taxon>
        <taxon>Bacillati</taxon>
        <taxon>Actinomycetota</taxon>
        <taxon>Actinomycetes</taxon>
        <taxon>Kitasatosporales</taxon>
        <taxon>Streptomycetaceae</taxon>
        <taxon>Streptomyces</taxon>
    </lineage>
</organism>
<comment type="caution">
    <text evidence="1">The sequence shown here is derived from an EMBL/GenBank/DDBJ whole genome shotgun (WGS) entry which is preliminary data.</text>
</comment>
<dbReference type="Proteomes" id="UP000010411">
    <property type="component" value="Unassembled WGS sequence"/>
</dbReference>
<evidence type="ECO:0008006" key="3">
    <source>
        <dbReference type="Google" id="ProtNLM"/>
    </source>
</evidence>
<accession>L1KPD1</accession>
<reference evidence="1 2" key="1">
    <citation type="submission" date="2012-11" db="EMBL/GenBank/DDBJ databases">
        <authorList>
            <person name="Huguet-Tapia J.C."/>
            <person name="Durkin A.S."/>
            <person name="Pettis G.S."/>
            <person name="Badger J.H."/>
        </authorList>
    </citation>
    <scope>NUCLEOTIDE SEQUENCE [LARGE SCALE GENOMIC DNA]</scope>
    <source>
        <strain evidence="1 2">91-03</strain>
    </source>
</reference>
<dbReference type="RefSeq" id="WP_009328080.1">
    <property type="nucleotide sequence ID" value="NZ_AEJC01000516.1"/>
</dbReference>
<protein>
    <recommendedName>
        <fullName evidence="3">Transposase</fullName>
    </recommendedName>
</protein>
<sequence length="52" mass="5659">MWSHLKNSLGNLAPCNIDEIAGLTRTPLKRLQYQPSLLDGFIAETGLVPAPP</sequence>
<dbReference type="PATRIC" id="fig|698759.3.peg.6842"/>
<gene>
    <name evidence="1" type="ORF">STRIP9103_09549</name>
</gene>
<name>L1KPD1_9ACTN</name>
<proteinExistence type="predicted"/>
<evidence type="ECO:0000313" key="2">
    <source>
        <dbReference type="Proteomes" id="UP000010411"/>
    </source>
</evidence>
<dbReference type="AlphaFoldDB" id="L1KPD1"/>
<keyword evidence="2" id="KW-1185">Reference proteome</keyword>